<reference evidence="3 4" key="1">
    <citation type="submission" date="2020-11" db="EMBL/GenBank/DDBJ databases">
        <title>Pseudonocardia abyssalis sp. nov. and Pseudonocardia oceani sp. nov., description and phylogenomic analysis of two novel actinomycetes isolated from the deep Southern Ocean.</title>
        <authorList>
            <person name="Parra J."/>
        </authorList>
    </citation>
    <scope>NUCLEOTIDE SEQUENCE [LARGE SCALE GENOMIC DNA]</scope>
    <source>
        <strain evidence="3 4">KRD-168</strain>
    </source>
</reference>
<sequence length="362" mass="39280">MQDRNTIPRAAFGPTDMPLDAARSVFGWLVTGPEPLSVDGREFAGLPDRAVPLDEVRYRLLRRRCPQPVRDAVWAHLVVRSRAAQTEAGAGAWTVGCVGVALPALTGIAARLTSRFVGDPRDIHAAVLAGFLAELPVIDLARPRIMLRLRWAAYRAGHTCLRESLDAPTPSARAFHSAAPPAPAGHPDLVMARAVTAGVITPVEAELIGSTRLEEVSLAEAATRRGTGYEAAKKARQRAEHRLVAFVRERQAEPDDDQLDLDAMTATDSRRTRRVTVEVVSGTHRRRVRRRMSPDAQHGGVQVRGRDQPVHGRVPHRPASGDDARRDRPQQPVGGPEGSTSSGPVETPGRTPRPSTEEPRCA</sequence>
<feature type="compositionally biased region" description="Basic and acidic residues" evidence="1">
    <location>
        <begin position="319"/>
        <end position="329"/>
    </location>
</feature>
<dbReference type="Proteomes" id="UP000694287">
    <property type="component" value="Unassembled WGS sequence"/>
</dbReference>
<accession>A0ABS6V1P5</accession>
<proteinExistence type="predicted"/>
<keyword evidence="4" id="KW-1185">Reference proteome</keyword>
<evidence type="ECO:0000256" key="1">
    <source>
        <dbReference type="SAM" id="MobiDB-lite"/>
    </source>
</evidence>
<keyword evidence="2" id="KW-0472">Membrane</keyword>
<evidence type="ECO:0000256" key="2">
    <source>
        <dbReference type="SAM" id="Phobius"/>
    </source>
</evidence>
<keyword evidence="2" id="KW-1133">Transmembrane helix</keyword>
<dbReference type="RefSeq" id="WP_218605857.1">
    <property type="nucleotide sequence ID" value="NZ_JADQDJ010000443.1"/>
</dbReference>
<feature type="transmembrane region" description="Helical" evidence="2">
    <location>
        <begin position="90"/>
        <end position="111"/>
    </location>
</feature>
<evidence type="ECO:0000313" key="3">
    <source>
        <dbReference type="EMBL" id="MBW0138444.1"/>
    </source>
</evidence>
<feature type="region of interest" description="Disordered" evidence="1">
    <location>
        <begin position="253"/>
        <end position="362"/>
    </location>
</feature>
<dbReference type="EMBL" id="JADQDK010000001">
    <property type="protein sequence ID" value="MBW0138444.1"/>
    <property type="molecule type" value="Genomic_DNA"/>
</dbReference>
<protein>
    <recommendedName>
        <fullName evidence="5">Sigma-70 family RNA polymerase sigma factor</fullName>
    </recommendedName>
</protein>
<evidence type="ECO:0000313" key="4">
    <source>
        <dbReference type="Proteomes" id="UP000694287"/>
    </source>
</evidence>
<organism evidence="3 4">
    <name type="scientific">Pseudonocardia abyssalis</name>
    <dbReference type="NCBI Taxonomy" id="2792008"/>
    <lineage>
        <taxon>Bacteria</taxon>
        <taxon>Bacillati</taxon>
        <taxon>Actinomycetota</taxon>
        <taxon>Actinomycetes</taxon>
        <taxon>Pseudonocardiales</taxon>
        <taxon>Pseudonocardiaceae</taxon>
        <taxon>Pseudonocardia</taxon>
    </lineage>
</organism>
<keyword evidence="2" id="KW-0812">Transmembrane</keyword>
<name>A0ABS6V1P5_9PSEU</name>
<evidence type="ECO:0008006" key="5">
    <source>
        <dbReference type="Google" id="ProtNLM"/>
    </source>
</evidence>
<gene>
    <name evidence="3" type="ORF">I4I81_29885</name>
</gene>
<comment type="caution">
    <text evidence="3">The sequence shown here is derived from an EMBL/GenBank/DDBJ whole genome shotgun (WGS) entry which is preliminary data.</text>
</comment>